<dbReference type="PROSITE" id="PS50011">
    <property type="entry name" value="PROTEIN_KINASE_DOM"/>
    <property type="match status" value="1"/>
</dbReference>
<dbReference type="EMBL" id="CAUOFW020001209">
    <property type="protein sequence ID" value="CAK9142239.1"/>
    <property type="molecule type" value="Genomic_DNA"/>
</dbReference>
<dbReference type="PROSITE" id="PS00107">
    <property type="entry name" value="PROTEIN_KINASE_ATP"/>
    <property type="match status" value="1"/>
</dbReference>
<dbReference type="PANTHER" id="PTHR46204:SF29">
    <property type="entry name" value="CONCANAVALIN A-LIKE LECTIN_GLUCANASE DOMAIN-CONTAINING PROTEIN-RELATED"/>
    <property type="match status" value="1"/>
</dbReference>
<dbReference type="Gene3D" id="1.10.510.10">
    <property type="entry name" value="Transferase(Phosphotransferase) domain 1"/>
    <property type="match status" value="1"/>
</dbReference>
<dbReference type="PANTHER" id="PTHR46204">
    <property type="entry name" value="CHITIN ELICITOR RECEPTOR KINASE 1-RELATED"/>
    <property type="match status" value="1"/>
</dbReference>
<organism evidence="15 16">
    <name type="scientific">Ilex paraguariensis</name>
    <name type="common">yerba mate</name>
    <dbReference type="NCBI Taxonomy" id="185542"/>
    <lineage>
        <taxon>Eukaryota</taxon>
        <taxon>Viridiplantae</taxon>
        <taxon>Streptophyta</taxon>
        <taxon>Embryophyta</taxon>
        <taxon>Tracheophyta</taxon>
        <taxon>Spermatophyta</taxon>
        <taxon>Magnoliopsida</taxon>
        <taxon>eudicotyledons</taxon>
        <taxon>Gunneridae</taxon>
        <taxon>Pentapetalae</taxon>
        <taxon>asterids</taxon>
        <taxon>campanulids</taxon>
        <taxon>Aquifoliales</taxon>
        <taxon>Aquifoliaceae</taxon>
        <taxon>Ilex</taxon>
    </lineage>
</organism>
<keyword evidence="2" id="KW-1003">Cell membrane</keyword>
<keyword evidence="8 12" id="KW-0067">ATP-binding</keyword>
<sequence>MDYSRSNISSQVYMHNTDVTDIESDKPVIYRLEEIDEATGNFDVARKIGEGGYGSVYFGILREQEVAVKKMKSSKSKEFLVELKVLCKIHHINVVELLGYASGDNHLYLVYEYVQNGSLNVRLHDPLLKARAYIALDAARGIEYIHDHTRARYVHRDIKTSNILLDQGLRAKVGDFGLAKLVERSDEEDLIVTRLVGTPGYLAPESIQEIQTTSKADVFAFGVVLAELITGQRALVRDNREPNRMKSLISVVSDKNKKEAISSSVRNPKHIFKTNSRRSLIGKCTTSNTLTLLCSLPDSILLKITKMVPTLIVLDYWKWHLNATATEAILHVTMD</sequence>
<keyword evidence="9" id="KW-1133">Transmembrane helix</keyword>
<reference evidence="15 16" key="1">
    <citation type="submission" date="2024-02" db="EMBL/GenBank/DDBJ databases">
        <authorList>
            <person name="Vignale AGUSTIN F."/>
            <person name="Sosa J E."/>
            <person name="Modenutti C."/>
        </authorList>
    </citation>
    <scope>NUCLEOTIDE SEQUENCE [LARGE SCALE GENOMIC DNA]</scope>
</reference>
<dbReference type="InterPro" id="IPR008271">
    <property type="entry name" value="Ser/Thr_kinase_AS"/>
</dbReference>
<keyword evidence="10" id="KW-0472">Membrane</keyword>
<evidence type="ECO:0000256" key="4">
    <source>
        <dbReference type="ARBA" id="ARBA00022692"/>
    </source>
</evidence>
<keyword evidence="13" id="KW-0723">Serine/threonine-protein kinase</keyword>
<dbReference type="InterPro" id="IPR017441">
    <property type="entry name" value="Protein_kinase_ATP_BS"/>
</dbReference>
<keyword evidence="4" id="KW-0812">Transmembrane</keyword>
<keyword evidence="5" id="KW-0732">Signal</keyword>
<evidence type="ECO:0000256" key="8">
    <source>
        <dbReference type="ARBA" id="ARBA00022840"/>
    </source>
</evidence>
<dbReference type="GO" id="GO:0005886">
    <property type="term" value="C:plasma membrane"/>
    <property type="evidence" value="ECO:0007669"/>
    <property type="project" value="UniProtKB-SubCell"/>
</dbReference>
<evidence type="ECO:0000259" key="14">
    <source>
        <dbReference type="PROSITE" id="PS50011"/>
    </source>
</evidence>
<accession>A0ABC8RGS4</accession>
<keyword evidence="7" id="KW-0418">Kinase</keyword>
<comment type="subcellular location">
    <subcellularLocation>
        <location evidence="1">Cell membrane</location>
        <topology evidence="1">Single-pass membrane protein</topology>
    </subcellularLocation>
</comment>
<dbReference type="Gene3D" id="3.30.200.20">
    <property type="entry name" value="Phosphorylase Kinase, domain 1"/>
    <property type="match status" value="1"/>
</dbReference>
<evidence type="ECO:0000256" key="3">
    <source>
        <dbReference type="ARBA" id="ARBA00022679"/>
    </source>
</evidence>
<proteinExistence type="inferred from homology"/>
<comment type="similarity">
    <text evidence="13">Belongs to the protein kinase superfamily.</text>
</comment>
<dbReference type="SMART" id="SM00220">
    <property type="entry name" value="S_TKc"/>
    <property type="match status" value="1"/>
</dbReference>
<feature type="domain" description="Protein kinase" evidence="14">
    <location>
        <begin position="42"/>
        <end position="335"/>
    </location>
</feature>
<dbReference type="FunFam" id="3.30.200.20:FF:000526">
    <property type="entry name" value="Kinase family protein"/>
    <property type="match status" value="1"/>
</dbReference>
<dbReference type="GO" id="GO:0004674">
    <property type="term" value="F:protein serine/threonine kinase activity"/>
    <property type="evidence" value="ECO:0007669"/>
    <property type="project" value="UniProtKB-KW"/>
</dbReference>
<evidence type="ECO:0000256" key="9">
    <source>
        <dbReference type="ARBA" id="ARBA00022989"/>
    </source>
</evidence>
<keyword evidence="3" id="KW-0808">Transferase</keyword>
<keyword evidence="6 12" id="KW-0547">Nucleotide-binding</keyword>
<dbReference type="InterPro" id="IPR044812">
    <property type="entry name" value="CERK1/LYK3-like"/>
</dbReference>
<comment type="caution">
    <text evidence="15">The sequence shown here is derived from an EMBL/GenBank/DDBJ whole genome shotgun (WGS) entry which is preliminary data.</text>
</comment>
<name>A0ABC8RGS4_9AQUA</name>
<evidence type="ECO:0000256" key="6">
    <source>
        <dbReference type="ARBA" id="ARBA00022741"/>
    </source>
</evidence>
<dbReference type="AlphaFoldDB" id="A0ABC8RGS4"/>
<dbReference type="InterPro" id="IPR011009">
    <property type="entry name" value="Kinase-like_dom_sf"/>
</dbReference>
<protein>
    <recommendedName>
        <fullName evidence="14">Protein kinase domain-containing protein</fullName>
    </recommendedName>
</protein>
<dbReference type="SUPFAM" id="SSF56112">
    <property type="entry name" value="Protein kinase-like (PK-like)"/>
    <property type="match status" value="1"/>
</dbReference>
<dbReference type="GO" id="GO:0005524">
    <property type="term" value="F:ATP binding"/>
    <property type="evidence" value="ECO:0007669"/>
    <property type="project" value="UniProtKB-UniRule"/>
</dbReference>
<evidence type="ECO:0000256" key="12">
    <source>
        <dbReference type="PROSITE-ProRule" id="PRU10141"/>
    </source>
</evidence>
<gene>
    <name evidence="15" type="ORF">ILEXP_LOCUS9893</name>
</gene>
<evidence type="ECO:0000313" key="16">
    <source>
        <dbReference type="Proteomes" id="UP001642360"/>
    </source>
</evidence>
<feature type="binding site" evidence="12">
    <location>
        <position position="70"/>
    </location>
    <ligand>
        <name>ATP</name>
        <dbReference type="ChEBI" id="CHEBI:30616"/>
    </ligand>
</feature>
<evidence type="ECO:0000256" key="13">
    <source>
        <dbReference type="RuleBase" id="RU000304"/>
    </source>
</evidence>
<evidence type="ECO:0000256" key="1">
    <source>
        <dbReference type="ARBA" id="ARBA00004162"/>
    </source>
</evidence>
<dbReference type="InterPro" id="IPR000719">
    <property type="entry name" value="Prot_kinase_dom"/>
</dbReference>
<dbReference type="Pfam" id="PF00069">
    <property type="entry name" value="Pkinase"/>
    <property type="match status" value="1"/>
</dbReference>
<evidence type="ECO:0000256" key="5">
    <source>
        <dbReference type="ARBA" id="ARBA00022729"/>
    </source>
</evidence>
<evidence type="ECO:0000256" key="7">
    <source>
        <dbReference type="ARBA" id="ARBA00022777"/>
    </source>
</evidence>
<keyword evidence="16" id="KW-1185">Reference proteome</keyword>
<evidence type="ECO:0000256" key="2">
    <source>
        <dbReference type="ARBA" id="ARBA00022475"/>
    </source>
</evidence>
<keyword evidence="11" id="KW-1015">Disulfide bond</keyword>
<evidence type="ECO:0000256" key="10">
    <source>
        <dbReference type="ARBA" id="ARBA00023136"/>
    </source>
</evidence>
<evidence type="ECO:0000313" key="15">
    <source>
        <dbReference type="EMBL" id="CAK9142239.1"/>
    </source>
</evidence>
<dbReference type="Proteomes" id="UP001642360">
    <property type="component" value="Unassembled WGS sequence"/>
</dbReference>
<evidence type="ECO:0000256" key="11">
    <source>
        <dbReference type="ARBA" id="ARBA00023157"/>
    </source>
</evidence>
<dbReference type="PROSITE" id="PS00108">
    <property type="entry name" value="PROTEIN_KINASE_ST"/>
    <property type="match status" value="1"/>
</dbReference>